<dbReference type="AlphaFoldDB" id="A0A3E1Y9M1"/>
<dbReference type="Proteomes" id="UP000260644">
    <property type="component" value="Unassembled WGS sequence"/>
</dbReference>
<evidence type="ECO:0000256" key="1">
    <source>
        <dbReference type="SAM" id="SignalP"/>
    </source>
</evidence>
<dbReference type="OrthoDB" id="666718at2"/>
<name>A0A3E1Y9M1_9BACT</name>
<feature type="signal peptide" evidence="1">
    <location>
        <begin position="1"/>
        <end position="24"/>
    </location>
</feature>
<keyword evidence="1" id="KW-0732">Signal</keyword>
<feature type="chain" id="PRO_5017796631" description="CHRD domain-containing protein" evidence="1">
    <location>
        <begin position="25"/>
        <end position="168"/>
    </location>
</feature>
<dbReference type="RefSeq" id="WP_116975766.1">
    <property type="nucleotide sequence ID" value="NZ_QPMM01000006.1"/>
</dbReference>
<protein>
    <recommendedName>
        <fullName evidence="4">CHRD domain-containing protein</fullName>
    </recommendedName>
</protein>
<gene>
    <name evidence="2" type="ORF">DVR12_11175</name>
</gene>
<accession>A0A3E1Y9M1</accession>
<organism evidence="2 3">
    <name type="scientific">Chitinophaga silvatica</name>
    <dbReference type="NCBI Taxonomy" id="2282649"/>
    <lineage>
        <taxon>Bacteria</taxon>
        <taxon>Pseudomonadati</taxon>
        <taxon>Bacteroidota</taxon>
        <taxon>Chitinophagia</taxon>
        <taxon>Chitinophagales</taxon>
        <taxon>Chitinophagaceae</taxon>
        <taxon>Chitinophaga</taxon>
    </lineage>
</organism>
<dbReference type="EMBL" id="QPMM01000006">
    <property type="protein sequence ID" value="RFS22368.1"/>
    <property type="molecule type" value="Genomic_DNA"/>
</dbReference>
<evidence type="ECO:0000313" key="2">
    <source>
        <dbReference type="EMBL" id="RFS22368.1"/>
    </source>
</evidence>
<evidence type="ECO:0008006" key="4">
    <source>
        <dbReference type="Google" id="ProtNLM"/>
    </source>
</evidence>
<proteinExistence type="predicted"/>
<comment type="caution">
    <text evidence="2">The sequence shown here is derived from an EMBL/GenBank/DDBJ whole genome shotgun (WGS) entry which is preliminary data.</text>
</comment>
<evidence type="ECO:0000313" key="3">
    <source>
        <dbReference type="Proteomes" id="UP000260644"/>
    </source>
</evidence>
<dbReference type="PROSITE" id="PS51257">
    <property type="entry name" value="PROKAR_LIPOPROTEIN"/>
    <property type="match status" value="1"/>
</dbReference>
<sequence length="168" mass="17901">MLMFKKHALRTGVALATVLGITFASCSKDKDDPAPPTPRSKSFELKGTGADANKKIGEIIVSENTDSSINVVLSLTKNTKDADHLIYFIGGTTTAPKTDTLLSKSFKGNGAAQTVDLFKNVTTIKLYQPADATKDVAFKYNDAIAYSAHLKVLKGTDTLAIGNFGKSN</sequence>
<reference evidence="2 3" key="1">
    <citation type="submission" date="2018-07" db="EMBL/GenBank/DDBJ databases">
        <title>Chitinophaga K2CV101002-2 sp. nov., isolated from a monsoon evergreen broad-leaved forest soil.</title>
        <authorList>
            <person name="Lv Y."/>
        </authorList>
    </citation>
    <scope>NUCLEOTIDE SEQUENCE [LARGE SCALE GENOMIC DNA]</scope>
    <source>
        <strain evidence="2 3">GDMCC 1.1288</strain>
    </source>
</reference>
<keyword evidence="3" id="KW-1185">Reference proteome</keyword>